<organism evidence="1">
    <name type="scientific">Rhizophora mucronata</name>
    <name type="common">Asiatic mangrove</name>
    <dbReference type="NCBI Taxonomy" id="61149"/>
    <lineage>
        <taxon>Eukaryota</taxon>
        <taxon>Viridiplantae</taxon>
        <taxon>Streptophyta</taxon>
        <taxon>Embryophyta</taxon>
        <taxon>Tracheophyta</taxon>
        <taxon>Spermatophyta</taxon>
        <taxon>Magnoliopsida</taxon>
        <taxon>eudicotyledons</taxon>
        <taxon>Gunneridae</taxon>
        <taxon>Pentapetalae</taxon>
        <taxon>rosids</taxon>
        <taxon>fabids</taxon>
        <taxon>Malpighiales</taxon>
        <taxon>Rhizophoraceae</taxon>
        <taxon>Rhizophora</taxon>
    </lineage>
</organism>
<accession>A0A2P2KQJ7</accession>
<evidence type="ECO:0000313" key="1">
    <source>
        <dbReference type="EMBL" id="MBX07986.1"/>
    </source>
</evidence>
<dbReference type="AlphaFoldDB" id="A0A2P2KQJ7"/>
<dbReference type="EMBL" id="GGEC01027502">
    <property type="protein sequence ID" value="MBX07986.1"/>
    <property type="molecule type" value="Transcribed_RNA"/>
</dbReference>
<sequence length="53" mass="6187">MLLVAWCFLPSPSMFTNMTRKIQDTETQNGWPKLHHRINQSSKTISKADLNNR</sequence>
<name>A0A2P2KQJ7_RHIMU</name>
<reference evidence="1" key="1">
    <citation type="submission" date="2018-02" db="EMBL/GenBank/DDBJ databases">
        <title>Rhizophora mucronata_Transcriptome.</title>
        <authorList>
            <person name="Meera S.P."/>
            <person name="Sreeshan A."/>
            <person name="Augustine A."/>
        </authorList>
    </citation>
    <scope>NUCLEOTIDE SEQUENCE</scope>
    <source>
        <tissue evidence="1">Leaf</tissue>
    </source>
</reference>
<proteinExistence type="predicted"/>
<protein>
    <submittedName>
        <fullName evidence="1">Uncharacterized protein</fullName>
    </submittedName>
</protein>